<dbReference type="EMBL" id="JABEMD010000015">
    <property type="protein sequence ID" value="NNH11436.1"/>
    <property type="molecule type" value="Genomic_DNA"/>
</dbReference>
<dbReference type="InterPro" id="IPR050765">
    <property type="entry name" value="Riboflavin_Biosynth_HTPR"/>
</dbReference>
<accession>A0A849BAK3</accession>
<evidence type="ECO:0000313" key="2">
    <source>
        <dbReference type="EMBL" id="NNH11436.1"/>
    </source>
</evidence>
<sequence>MITAHVFIATSLDGFIARRDGDIDWLLQRDDPSEDHGYTDFIADKDCIVMGRGSYEKVQTFDPWPYDRPVLVLSKQLAGTPVPEALKGKVRFADQTPKEAMAALARENVRRVYVDGGQLVQSFLREGLIADMVITTVPVLIGAGRPLFGELPHDIDLALVSSRSFPSGLVQSTYRVVS</sequence>
<dbReference type="PANTHER" id="PTHR38011">
    <property type="entry name" value="DIHYDROFOLATE REDUCTASE FAMILY PROTEIN (AFU_ORTHOLOGUE AFUA_8G06820)"/>
    <property type="match status" value="1"/>
</dbReference>
<dbReference type="AlphaFoldDB" id="A0A849BAK3"/>
<dbReference type="Gene3D" id="3.40.430.10">
    <property type="entry name" value="Dihydrofolate Reductase, subunit A"/>
    <property type="match status" value="1"/>
</dbReference>
<dbReference type="InterPro" id="IPR024072">
    <property type="entry name" value="DHFR-like_dom_sf"/>
</dbReference>
<dbReference type="SUPFAM" id="SSF53597">
    <property type="entry name" value="Dihydrofolate reductase-like"/>
    <property type="match status" value="1"/>
</dbReference>
<proteinExistence type="predicted"/>
<comment type="caution">
    <text evidence="2">The sequence shown here is derived from an EMBL/GenBank/DDBJ whole genome shotgun (WGS) entry which is preliminary data.</text>
</comment>
<protein>
    <submittedName>
        <fullName evidence="2">Dihydrofolate reductase</fullName>
    </submittedName>
</protein>
<dbReference type="Pfam" id="PF01872">
    <property type="entry name" value="RibD_C"/>
    <property type="match status" value="1"/>
</dbReference>
<feature type="domain" description="Bacterial bifunctional deaminase-reductase C-terminal" evidence="1">
    <location>
        <begin position="6"/>
        <end position="170"/>
    </location>
</feature>
<dbReference type="Proteomes" id="UP000542973">
    <property type="component" value="Unassembled WGS sequence"/>
</dbReference>
<dbReference type="GO" id="GO:0009231">
    <property type="term" value="P:riboflavin biosynthetic process"/>
    <property type="evidence" value="ECO:0007669"/>
    <property type="project" value="InterPro"/>
</dbReference>
<gene>
    <name evidence="2" type="ORF">HLB16_11145</name>
</gene>
<name>A0A849BAK3_9BURK</name>
<reference evidence="2 3" key="1">
    <citation type="submission" date="2020-05" db="EMBL/GenBank/DDBJ databases">
        <title>MicrobeNet Type strains.</title>
        <authorList>
            <person name="Nicholson A.C."/>
        </authorList>
    </citation>
    <scope>NUCLEOTIDE SEQUENCE [LARGE SCALE GENOMIC DNA]</scope>
    <source>
        <strain evidence="2 3">ATCC 700815</strain>
    </source>
</reference>
<dbReference type="InterPro" id="IPR002734">
    <property type="entry name" value="RibDG_C"/>
</dbReference>
<dbReference type="GO" id="GO:0008703">
    <property type="term" value="F:5-amino-6-(5-phosphoribosylamino)uracil reductase activity"/>
    <property type="evidence" value="ECO:0007669"/>
    <property type="project" value="InterPro"/>
</dbReference>
<dbReference type="RefSeq" id="WP_053822926.1">
    <property type="nucleotide sequence ID" value="NZ_BAAAEB010000006.1"/>
</dbReference>
<evidence type="ECO:0000259" key="1">
    <source>
        <dbReference type="Pfam" id="PF01872"/>
    </source>
</evidence>
<evidence type="ECO:0000313" key="3">
    <source>
        <dbReference type="Proteomes" id="UP000542973"/>
    </source>
</evidence>
<dbReference type="PANTHER" id="PTHR38011:SF11">
    <property type="entry name" value="2,5-DIAMINO-6-RIBOSYLAMINO-4(3H)-PYRIMIDINONE 5'-PHOSPHATE REDUCTASE"/>
    <property type="match status" value="1"/>
</dbReference>
<organism evidence="2 3">
    <name type="scientific">Cupriavidus gilardii</name>
    <dbReference type="NCBI Taxonomy" id="82541"/>
    <lineage>
        <taxon>Bacteria</taxon>
        <taxon>Pseudomonadati</taxon>
        <taxon>Pseudomonadota</taxon>
        <taxon>Betaproteobacteria</taxon>
        <taxon>Burkholderiales</taxon>
        <taxon>Burkholderiaceae</taxon>
        <taxon>Cupriavidus</taxon>
    </lineage>
</organism>